<evidence type="ECO:0000313" key="6">
    <source>
        <dbReference type="Proteomes" id="UP000318081"/>
    </source>
</evidence>
<evidence type="ECO:0000256" key="2">
    <source>
        <dbReference type="SAM" id="MobiDB-lite"/>
    </source>
</evidence>
<dbReference type="Pfam" id="PF00263">
    <property type="entry name" value="Secretin"/>
    <property type="match status" value="1"/>
</dbReference>
<accession>A0ABX5Y039</accession>
<name>A0ABX5Y039_9BACT</name>
<feature type="signal peptide" evidence="3">
    <location>
        <begin position="1"/>
        <end position="23"/>
    </location>
</feature>
<evidence type="ECO:0000256" key="3">
    <source>
        <dbReference type="SAM" id="SignalP"/>
    </source>
</evidence>
<protein>
    <submittedName>
        <fullName evidence="5">Bacterial type II and III secretion system protein</fullName>
    </submittedName>
</protein>
<sequence length="361" mass="39695">MNVRIPATCCVLFCLMMPLRMQAEDGEESETHSVRVQVLLVESNGKLDHDDRLRLSGPIEEVMDAVSDLTAQGKATIANHAELTVLEGQQTMLQVGETVAIRTGTVRTGTVRTGTVRTGSGRESNVYQDVSIGTLIKLTTEVVDNQVLIELDFSKSFVAPRGDDDQSERPQGTSQLTHQTTLRIKNGTAQMIGRIMSRESDDRSAAVQLIVSADILESSEMGQITRFRTNPRQPARSFSANSRFADRSSRGASSRTPPEEVLRRIATAMFDRADADQDGMISESELPRLSPRDDSAEPPIKKEQYQDWFSSHYPRSRSGGAPSSLGRRPSSLQPQARPQESQPKGEFDEESSVEGPESGDE</sequence>
<comment type="similarity">
    <text evidence="1">Belongs to the bacterial secretin family.</text>
</comment>
<evidence type="ECO:0000313" key="5">
    <source>
        <dbReference type="EMBL" id="QDV86886.1"/>
    </source>
</evidence>
<dbReference type="PROSITE" id="PS00018">
    <property type="entry name" value="EF_HAND_1"/>
    <property type="match status" value="1"/>
</dbReference>
<reference evidence="5 6" key="1">
    <citation type="submission" date="2019-02" db="EMBL/GenBank/DDBJ databases">
        <title>Deep-cultivation of Planctomycetes and their phenomic and genomic characterization uncovers novel biology.</title>
        <authorList>
            <person name="Wiegand S."/>
            <person name="Jogler M."/>
            <person name="Boedeker C."/>
            <person name="Pinto D."/>
            <person name="Vollmers J."/>
            <person name="Rivas-Marin E."/>
            <person name="Kohn T."/>
            <person name="Peeters S.H."/>
            <person name="Heuer A."/>
            <person name="Rast P."/>
            <person name="Oberbeckmann S."/>
            <person name="Bunk B."/>
            <person name="Jeske O."/>
            <person name="Meyerdierks A."/>
            <person name="Storesund J.E."/>
            <person name="Kallscheuer N."/>
            <person name="Luecker S."/>
            <person name="Lage O.M."/>
            <person name="Pohl T."/>
            <person name="Merkel B.J."/>
            <person name="Hornburger P."/>
            <person name="Mueller R.-W."/>
            <person name="Bruemmer F."/>
            <person name="Labrenz M."/>
            <person name="Spormann A.M."/>
            <person name="Op den Camp H."/>
            <person name="Overmann J."/>
            <person name="Amann R."/>
            <person name="Jetten M.S.M."/>
            <person name="Mascher T."/>
            <person name="Medema M.H."/>
            <person name="Devos D.P."/>
            <person name="Kaster A.-K."/>
            <person name="Ovreas L."/>
            <person name="Rohde M."/>
            <person name="Galperin M.Y."/>
            <person name="Jogler C."/>
        </authorList>
    </citation>
    <scope>NUCLEOTIDE SEQUENCE [LARGE SCALE GENOMIC DNA]</scope>
    <source>
        <strain evidence="5 6">TBK1r</strain>
    </source>
</reference>
<dbReference type="EMBL" id="CP036432">
    <property type="protein sequence ID" value="QDV86886.1"/>
    <property type="molecule type" value="Genomic_DNA"/>
</dbReference>
<keyword evidence="6" id="KW-1185">Reference proteome</keyword>
<dbReference type="InterPro" id="IPR018247">
    <property type="entry name" value="EF_Hand_1_Ca_BS"/>
</dbReference>
<proteinExistence type="inferred from homology"/>
<feature type="compositionally biased region" description="Polar residues" evidence="2">
    <location>
        <begin position="169"/>
        <end position="178"/>
    </location>
</feature>
<evidence type="ECO:0000259" key="4">
    <source>
        <dbReference type="Pfam" id="PF00263"/>
    </source>
</evidence>
<feature type="compositionally biased region" description="Polar residues" evidence="2">
    <location>
        <begin position="330"/>
        <end position="342"/>
    </location>
</feature>
<feature type="compositionally biased region" description="Polar residues" evidence="2">
    <location>
        <begin position="224"/>
        <end position="242"/>
    </location>
</feature>
<feature type="region of interest" description="Disordered" evidence="2">
    <location>
        <begin position="159"/>
        <end position="178"/>
    </location>
</feature>
<gene>
    <name evidence="5" type="ORF">TBK1r_59130</name>
</gene>
<keyword evidence="3" id="KW-0732">Signal</keyword>
<dbReference type="Proteomes" id="UP000318081">
    <property type="component" value="Chromosome"/>
</dbReference>
<feature type="domain" description="Type II/III secretion system secretin-like" evidence="4">
    <location>
        <begin position="70"/>
        <end position="207"/>
    </location>
</feature>
<evidence type="ECO:0000256" key="1">
    <source>
        <dbReference type="RuleBase" id="RU004003"/>
    </source>
</evidence>
<dbReference type="RefSeq" id="WP_145218337.1">
    <property type="nucleotide sequence ID" value="NZ_CP036432.1"/>
</dbReference>
<organism evidence="5 6">
    <name type="scientific">Stieleria magnilauensis</name>
    <dbReference type="NCBI Taxonomy" id="2527963"/>
    <lineage>
        <taxon>Bacteria</taxon>
        <taxon>Pseudomonadati</taxon>
        <taxon>Planctomycetota</taxon>
        <taxon>Planctomycetia</taxon>
        <taxon>Pirellulales</taxon>
        <taxon>Pirellulaceae</taxon>
        <taxon>Stieleria</taxon>
    </lineage>
</organism>
<dbReference type="InterPro" id="IPR004846">
    <property type="entry name" value="T2SS/T3SS_dom"/>
</dbReference>
<feature type="chain" id="PRO_5045147404" evidence="3">
    <location>
        <begin position="24"/>
        <end position="361"/>
    </location>
</feature>
<feature type="compositionally biased region" description="Basic and acidic residues" evidence="2">
    <location>
        <begin position="290"/>
        <end position="305"/>
    </location>
</feature>
<feature type="region of interest" description="Disordered" evidence="2">
    <location>
        <begin position="224"/>
        <end position="361"/>
    </location>
</feature>
<feature type="compositionally biased region" description="Acidic residues" evidence="2">
    <location>
        <begin position="347"/>
        <end position="361"/>
    </location>
</feature>